<accession>A0A815HLE4</accession>
<evidence type="ECO:0000313" key="9">
    <source>
        <dbReference type="Proteomes" id="UP000663832"/>
    </source>
</evidence>
<dbReference type="GO" id="GO:0005739">
    <property type="term" value="C:mitochondrion"/>
    <property type="evidence" value="ECO:0007669"/>
    <property type="project" value="TreeGrafter"/>
</dbReference>
<dbReference type="GO" id="GO:0030150">
    <property type="term" value="P:protein import into mitochondrial matrix"/>
    <property type="evidence" value="ECO:0007669"/>
    <property type="project" value="TreeGrafter"/>
</dbReference>
<feature type="domain" description="DNL-type" evidence="6">
    <location>
        <begin position="56"/>
        <end position="156"/>
    </location>
</feature>
<dbReference type="GO" id="GO:0051087">
    <property type="term" value="F:protein-folding chaperone binding"/>
    <property type="evidence" value="ECO:0007669"/>
    <property type="project" value="TreeGrafter"/>
</dbReference>
<protein>
    <recommendedName>
        <fullName evidence="6">DNL-type domain-containing protein</fullName>
    </recommendedName>
</protein>
<name>A0A815HLE4_9BILA</name>
<evidence type="ECO:0000313" key="7">
    <source>
        <dbReference type="EMBL" id="CAF1159506.1"/>
    </source>
</evidence>
<sequence length="167" mass="19039">MFRLALTRLVATSIITIRPSKVITHHYRYFLRNISSQSNDNIQQSRIPLADINQGEESKRMGVQFRCKVCNHTLQKTFTRQSYEKGVVIIRCDSCTNLHLIADNLGWFKDLTKDGKFKNIAQMLQAKGETIHRIAVAPTDDESTLKEVEVEEETKTLPLSDGKITTS</sequence>
<keyword evidence="3" id="KW-0862">Zinc</keyword>
<reference evidence="8" key="1">
    <citation type="submission" date="2021-02" db="EMBL/GenBank/DDBJ databases">
        <authorList>
            <person name="Nowell W R."/>
        </authorList>
    </citation>
    <scope>NUCLEOTIDE SEQUENCE</scope>
</reference>
<proteinExistence type="predicted"/>
<evidence type="ECO:0000256" key="2">
    <source>
        <dbReference type="ARBA" id="ARBA00022771"/>
    </source>
</evidence>
<comment type="caution">
    <text evidence="8">The sequence shown here is derived from an EMBL/GenBank/DDBJ whole genome shotgun (WGS) entry which is preliminary data.</text>
</comment>
<dbReference type="AlphaFoldDB" id="A0A815HLE4"/>
<evidence type="ECO:0000256" key="3">
    <source>
        <dbReference type="ARBA" id="ARBA00022833"/>
    </source>
</evidence>
<keyword evidence="2 4" id="KW-0863">Zinc-finger</keyword>
<dbReference type="EMBL" id="CAJNOI010000177">
    <property type="protein sequence ID" value="CAF1159506.1"/>
    <property type="molecule type" value="Genomic_DNA"/>
</dbReference>
<evidence type="ECO:0000259" key="6">
    <source>
        <dbReference type="PROSITE" id="PS51501"/>
    </source>
</evidence>
<gene>
    <name evidence="7" type="ORF">BJG266_LOCUS24554</name>
    <name evidence="8" type="ORF">QVE165_LOCUS34247</name>
</gene>
<dbReference type="GO" id="GO:0008270">
    <property type="term" value="F:zinc ion binding"/>
    <property type="evidence" value="ECO:0007669"/>
    <property type="project" value="UniProtKB-KW"/>
</dbReference>
<dbReference type="InterPro" id="IPR024158">
    <property type="entry name" value="Mt_import_TIM15"/>
</dbReference>
<dbReference type="GO" id="GO:0050821">
    <property type="term" value="P:protein stabilization"/>
    <property type="evidence" value="ECO:0007669"/>
    <property type="project" value="TreeGrafter"/>
</dbReference>
<dbReference type="Proteomes" id="UP000663832">
    <property type="component" value="Unassembled WGS sequence"/>
</dbReference>
<keyword evidence="9" id="KW-1185">Reference proteome</keyword>
<dbReference type="PROSITE" id="PS51501">
    <property type="entry name" value="ZF_DNL"/>
    <property type="match status" value="1"/>
</dbReference>
<dbReference type="InterPro" id="IPR007853">
    <property type="entry name" value="Znf_DNL-typ"/>
</dbReference>
<dbReference type="EMBL" id="CAJNOM010000321">
    <property type="protein sequence ID" value="CAF1355654.1"/>
    <property type="molecule type" value="Genomic_DNA"/>
</dbReference>
<evidence type="ECO:0000256" key="4">
    <source>
        <dbReference type="PROSITE-ProRule" id="PRU00834"/>
    </source>
</evidence>
<evidence type="ECO:0000256" key="1">
    <source>
        <dbReference type="ARBA" id="ARBA00022723"/>
    </source>
</evidence>
<dbReference type="PANTHER" id="PTHR20922:SF13">
    <property type="entry name" value="DNL-TYPE ZINC FINGER PROTEIN"/>
    <property type="match status" value="1"/>
</dbReference>
<evidence type="ECO:0000313" key="8">
    <source>
        <dbReference type="EMBL" id="CAF1355654.1"/>
    </source>
</evidence>
<organism evidence="8 9">
    <name type="scientific">Adineta steineri</name>
    <dbReference type="NCBI Taxonomy" id="433720"/>
    <lineage>
        <taxon>Eukaryota</taxon>
        <taxon>Metazoa</taxon>
        <taxon>Spiralia</taxon>
        <taxon>Gnathifera</taxon>
        <taxon>Rotifera</taxon>
        <taxon>Eurotatoria</taxon>
        <taxon>Bdelloidea</taxon>
        <taxon>Adinetida</taxon>
        <taxon>Adinetidae</taxon>
        <taxon>Adineta</taxon>
    </lineage>
</organism>
<dbReference type="Proteomes" id="UP000663877">
    <property type="component" value="Unassembled WGS sequence"/>
</dbReference>
<dbReference type="Pfam" id="PF05180">
    <property type="entry name" value="zf-DNL"/>
    <property type="match status" value="1"/>
</dbReference>
<dbReference type="GO" id="GO:0006457">
    <property type="term" value="P:protein folding"/>
    <property type="evidence" value="ECO:0007669"/>
    <property type="project" value="TreeGrafter"/>
</dbReference>
<evidence type="ECO:0000256" key="5">
    <source>
        <dbReference type="SAM" id="MobiDB-lite"/>
    </source>
</evidence>
<dbReference type="PANTHER" id="PTHR20922">
    <property type="entry name" value="DNL-TYPE ZINC FINGER PROTEIN"/>
    <property type="match status" value="1"/>
</dbReference>
<keyword evidence="1" id="KW-0479">Metal-binding</keyword>
<feature type="region of interest" description="Disordered" evidence="5">
    <location>
        <begin position="143"/>
        <end position="167"/>
    </location>
</feature>
<dbReference type="OrthoDB" id="512667at2759"/>